<proteinExistence type="predicted"/>
<name>A0A2B7ZLE5_9EURO</name>
<evidence type="ECO:0000259" key="3">
    <source>
        <dbReference type="Pfam" id="PF07971"/>
    </source>
</evidence>
<dbReference type="Pfam" id="PF17678">
    <property type="entry name" value="Glyco_hydro_92N"/>
    <property type="match status" value="1"/>
</dbReference>
<protein>
    <recommendedName>
        <fullName evidence="7">Alpha-1,2-mannosidase</fullName>
    </recommendedName>
</protein>
<evidence type="ECO:0008006" key="7">
    <source>
        <dbReference type="Google" id="ProtNLM"/>
    </source>
</evidence>
<dbReference type="VEuPathDB" id="FungiDB:EMCG_07662"/>
<feature type="domain" description="Glycosyl hydrolase family 92" evidence="3">
    <location>
        <begin position="287"/>
        <end position="766"/>
    </location>
</feature>
<dbReference type="GO" id="GO:0005975">
    <property type="term" value="P:carbohydrate metabolic process"/>
    <property type="evidence" value="ECO:0007669"/>
    <property type="project" value="InterPro"/>
</dbReference>
<keyword evidence="2" id="KW-0732">Signal</keyword>
<evidence type="ECO:0000256" key="1">
    <source>
        <dbReference type="SAM" id="MobiDB-lite"/>
    </source>
</evidence>
<dbReference type="Proteomes" id="UP000226031">
    <property type="component" value="Unassembled WGS sequence"/>
</dbReference>
<dbReference type="InterPro" id="IPR012939">
    <property type="entry name" value="Glyco_hydro_92"/>
</dbReference>
<dbReference type="NCBIfam" id="TIGR01180">
    <property type="entry name" value="aman2_put"/>
    <property type="match status" value="1"/>
</dbReference>
<organism evidence="5 6">
    <name type="scientific">[Emmonsia] crescens</name>
    <dbReference type="NCBI Taxonomy" id="73230"/>
    <lineage>
        <taxon>Eukaryota</taxon>
        <taxon>Fungi</taxon>
        <taxon>Dikarya</taxon>
        <taxon>Ascomycota</taxon>
        <taxon>Pezizomycotina</taxon>
        <taxon>Eurotiomycetes</taxon>
        <taxon>Eurotiomycetidae</taxon>
        <taxon>Onygenales</taxon>
        <taxon>Ajellomycetaceae</taxon>
        <taxon>Emergomyces</taxon>
    </lineage>
</organism>
<dbReference type="FunFam" id="1.20.1610.10:FF:000002">
    <property type="entry name" value="Alpha-1,2-mannosidase family protein"/>
    <property type="match status" value="1"/>
</dbReference>
<evidence type="ECO:0000313" key="6">
    <source>
        <dbReference type="Proteomes" id="UP000226031"/>
    </source>
</evidence>
<dbReference type="EMBL" id="PDND01000046">
    <property type="protein sequence ID" value="PGH34140.1"/>
    <property type="molecule type" value="Genomic_DNA"/>
</dbReference>
<dbReference type="Gene3D" id="1.20.1050.60">
    <property type="entry name" value="alpha-1,2-mannosidase"/>
    <property type="match status" value="1"/>
</dbReference>
<dbReference type="InterPro" id="IPR014718">
    <property type="entry name" value="GH-type_carb-bd"/>
</dbReference>
<keyword evidence="6" id="KW-1185">Reference proteome</keyword>
<feature type="region of interest" description="Disordered" evidence="1">
    <location>
        <begin position="771"/>
        <end position="791"/>
    </location>
</feature>
<dbReference type="GO" id="GO:0005634">
    <property type="term" value="C:nucleus"/>
    <property type="evidence" value="ECO:0007669"/>
    <property type="project" value="TreeGrafter"/>
</dbReference>
<dbReference type="GO" id="GO:0006516">
    <property type="term" value="P:glycoprotein catabolic process"/>
    <property type="evidence" value="ECO:0007669"/>
    <property type="project" value="TreeGrafter"/>
</dbReference>
<dbReference type="STRING" id="73230.A0A2B7ZLE5"/>
<dbReference type="InterPro" id="IPR041371">
    <property type="entry name" value="GH92_N"/>
</dbReference>
<evidence type="ECO:0000256" key="2">
    <source>
        <dbReference type="SAM" id="SignalP"/>
    </source>
</evidence>
<feature type="signal peptide" evidence="2">
    <location>
        <begin position="1"/>
        <end position="20"/>
    </location>
</feature>
<dbReference type="InterPro" id="IPR008928">
    <property type="entry name" value="6-hairpin_glycosidase_sf"/>
</dbReference>
<dbReference type="Pfam" id="PF07971">
    <property type="entry name" value="Glyco_hydro_92"/>
    <property type="match status" value="1"/>
</dbReference>
<feature type="domain" description="Glycosyl hydrolase family 92 N-terminal" evidence="4">
    <location>
        <begin position="33"/>
        <end position="281"/>
    </location>
</feature>
<dbReference type="GO" id="GO:0005829">
    <property type="term" value="C:cytosol"/>
    <property type="evidence" value="ECO:0007669"/>
    <property type="project" value="TreeGrafter"/>
</dbReference>
<dbReference type="PANTHER" id="PTHR12143">
    <property type="entry name" value="PEPTIDE N-GLYCANASE PNGASE -RELATED"/>
    <property type="match status" value="1"/>
</dbReference>
<feature type="chain" id="PRO_5012134672" description="Alpha-1,2-mannosidase" evidence="2">
    <location>
        <begin position="21"/>
        <end position="791"/>
    </location>
</feature>
<evidence type="ECO:0000259" key="4">
    <source>
        <dbReference type="Pfam" id="PF17678"/>
    </source>
</evidence>
<comment type="caution">
    <text evidence="5">The sequence shown here is derived from an EMBL/GenBank/DDBJ whole genome shotgun (WGS) entry which is preliminary data.</text>
</comment>
<dbReference type="GO" id="GO:0030246">
    <property type="term" value="F:carbohydrate binding"/>
    <property type="evidence" value="ECO:0007669"/>
    <property type="project" value="InterPro"/>
</dbReference>
<dbReference type="InterPro" id="IPR050883">
    <property type="entry name" value="PNGase"/>
</dbReference>
<evidence type="ECO:0000313" key="5">
    <source>
        <dbReference type="EMBL" id="PGH34140.1"/>
    </source>
</evidence>
<dbReference type="AlphaFoldDB" id="A0A2B7ZLE5"/>
<dbReference type="FunFam" id="3.30.2080.10:FF:000001">
    <property type="entry name" value="Alpha-1,2-mannosidase subfamily"/>
    <property type="match status" value="1"/>
</dbReference>
<dbReference type="Gene3D" id="1.20.1610.10">
    <property type="entry name" value="alpha-1,2-mannosidases domains"/>
    <property type="match status" value="1"/>
</dbReference>
<dbReference type="FunFam" id="2.70.98.10:FF:000010">
    <property type="entry name" value="Alpha-1,2-mannosidase family protein"/>
    <property type="match status" value="1"/>
</dbReference>
<dbReference type="SUPFAM" id="SSF48208">
    <property type="entry name" value="Six-hairpin glycosidases"/>
    <property type="match status" value="1"/>
</dbReference>
<gene>
    <name evidence="5" type="ORF">GX50_03009</name>
</gene>
<accession>A0A2B7ZLE5</accession>
<dbReference type="Gene3D" id="2.70.98.10">
    <property type="match status" value="1"/>
</dbReference>
<dbReference type="FunFam" id="1.20.1050.60:FF:000002">
    <property type="entry name" value="Glycosyl hydrolase family 92"/>
    <property type="match status" value="1"/>
</dbReference>
<dbReference type="GO" id="GO:0000224">
    <property type="term" value="F:peptide-N4-(N-acetyl-beta-glucosaminyl)asparagine amidase activity"/>
    <property type="evidence" value="ECO:0007669"/>
    <property type="project" value="TreeGrafter"/>
</dbReference>
<dbReference type="Gene3D" id="3.30.2080.10">
    <property type="entry name" value="GH92 mannosidase domain"/>
    <property type="match status" value="1"/>
</dbReference>
<reference evidence="5 6" key="1">
    <citation type="submission" date="2017-10" db="EMBL/GenBank/DDBJ databases">
        <title>Comparative genomics in systemic dimorphic fungi from Ajellomycetaceae.</title>
        <authorList>
            <person name="Munoz J.F."/>
            <person name="Mcewen J.G."/>
            <person name="Clay O.K."/>
            <person name="Cuomo C.A."/>
        </authorList>
    </citation>
    <scope>NUCLEOTIDE SEQUENCE [LARGE SCALE GENOMIC DNA]</scope>
    <source>
        <strain evidence="5 6">UAMH4076</strain>
    </source>
</reference>
<dbReference type="InterPro" id="IPR005887">
    <property type="entry name" value="GH92_a_mannosidase_put"/>
</dbReference>
<sequence>MIHLYLWVSSLIFFHGGVYATPPKPPPQEPLDYVDQLIGSRNGGNVFAGATLPYGMAKAAADVDGQNTAGFSTDGSNVTGFSHMHDSGTGGNPSLGNFPLFPQYCPNNVLDNCKFTKAARAIRYINDSVKASPGYMALSLVNGIHAEMTVTEHTALYHFTFPEALSDANGEPMNPLMLLDLTDLNNSRQNASIKVDLDGRVTGNGTFIPSFGSGSYVSHFCADFAGLSIRDTGIFVNNRAGSEPKELFVTRGINLFYIQAGAFIRFHPSETNRLSARVGVSFISAKKACENAEYEIPGSEWDFDLVKRNAENAWRKKLSGIMVRSNGVNRDLLKTFWSAIYRTMISPQDYTGENPLWKSEEPYFDSFYCLWDSFRTQLPFLSIIDPVTMAKVVRSMLDTYKNLGWLPDCRMSLCKGFTQGGSNSDVVIADAFLKNITGDIDWALAYEAVVNNAENEPLEWSNEGRGGLVSWKSLNYIPYLDYDYLGFGANSRSISRTLEYSYNDFCIATLGRSLGKENYEKYLARAGNWQNIFKPDQTSFIKGIDTGFTGYFQPRYANGTWGFQDPILCSKMSTFCSLTNNPQETFESGIWENQFFVPHDMSTLITLLGGPTTFTSRLNYLHESGILDIGNEPSFLTTFLYHYVGRPALSAQRVHSYVPRYFNATLDGLPGNDDSGAMGSFAVFAMMGLFPNAGQNVYFIMPPFFEEVSFTHPTTGKKATIRNLNFDPEYRNIFIQRAVLDGREYRRNWIGHEFFTEGGVLELTLGGRESEWGTRKEDVPPSLAAGGIPLL</sequence>
<dbReference type="PANTHER" id="PTHR12143:SF23">
    <property type="entry name" value="PUTATIVE-RELATED"/>
    <property type="match status" value="1"/>
</dbReference>